<protein>
    <recommendedName>
        <fullName evidence="1">Ig-like domain-containing protein</fullName>
    </recommendedName>
</protein>
<dbReference type="Proteomes" id="UP000019118">
    <property type="component" value="Unassembled WGS sequence"/>
</dbReference>
<dbReference type="KEGG" id="dpa:109533651"/>
<dbReference type="FunFam" id="2.60.40.10:FF:000437">
    <property type="entry name" value="Beat-IIIc, isoform A"/>
    <property type="match status" value="1"/>
</dbReference>
<feature type="domain" description="Ig-like" evidence="1">
    <location>
        <begin position="16"/>
        <end position="125"/>
    </location>
</feature>
<dbReference type="SMART" id="SM00409">
    <property type="entry name" value="IG"/>
    <property type="match status" value="1"/>
</dbReference>
<reference evidence="2" key="2">
    <citation type="submission" date="2024-08" db="UniProtKB">
        <authorList>
            <consortium name="EnsemblMetazoa"/>
        </authorList>
    </citation>
    <scope>IDENTIFICATION</scope>
</reference>
<dbReference type="InterPro" id="IPR007110">
    <property type="entry name" value="Ig-like_dom"/>
</dbReference>
<name>A0AAR5P087_DENPD</name>
<evidence type="ECO:0000313" key="2">
    <source>
        <dbReference type="EnsemblMetazoa" id="XP_019754589.1"/>
    </source>
</evidence>
<dbReference type="PANTHER" id="PTHR21261:SF17">
    <property type="entry name" value="BEAT VI"/>
    <property type="match status" value="1"/>
</dbReference>
<dbReference type="Gene3D" id="2.60.40.10">
    <property type="entry name" value="Immunoglobulins"/>
    <property type="match status" value="1"/>
</dbReference>
<accession>A0AAR5P087</accession>
<dbReference type="EnsemblMetazoa" id="XM_019899030.1">
    <property type="protein sequence ID" value="XP_019754589.1"/>
    <property type="gene ID" value="LOC109533651"/>
</dbReference>
<dbReference type="InterPro" id="IPR036179">
    <property type="entry name" value="Ig-like_dom_sf"/>
</dbReference>
<evidence type="ECO:0000259" key="1">
    <source>
        <dbReference type="PROSITE" id="PS50835"/>
    </source>
</evidence>
<dbReference type="PANTHER" id="PTHR21261">
    <property type="entry name" value="BEAT PROTEIN"/>
    <property type="match status" value="1"/>
</dbReference>
<reference evidence="3" key="1">
    <citation type="journal article" date="2013" name="Genome Biol.">
        <title>Draft genome of the mountain pine beetle, Dendroctonus ponderosae Hopkins, a major forest pest.</title>
        <authorList>
            <person name="Keeling C.I."/>
            <person name="Yuen M.M."/>
            <person name="Liao N.Y."/>
            <person name="Docking T.R."/>
            <person name="Chan S.K."/>
            <person name="Taylor G.A."/>
            <person name="Palmquist D.L."/>
            <person name="Jackman S.D."/>
            <person name="Nguyen A."/>
            <person name="Li M."/>
            <person name="Henderson H."/>
            <person name="Janes J.K."/>
            <person name="Zhao Y."/>
            <person name="Pandoh P."/>
            <person name="Moore R."/>
            <person name="Sperling F.A."/>
            <person name="Huber D.P."/>
            <person name="Birol I."/>
            <person name="Jones S.J."/>
            <person name="Bohlmann J."/>
        </authorList>
    </citation>
    <scope>NUCLEOTIDE SEQUENCE</scope>
</reference>
<dbReference type="InterPro" id="IPR003599">
    <property type="entry name" value="Ig_sub"/>
</dbReference>
<dbReference type="PROSITE" id="PS50835">
    <property type="entry name" value="IG_LIKE"/>
    <property type="match status" value="1"/>
</dbReference>
<dbReference type="SUPFAM" id="SSF48726">
    <property type="entry name" value="Immunoglobulin"/>
    <property type="match status" value="1"/>
</dbReference>
<dbReference type="InterPro" id="IPR013783">
    <property type="entry name" value="Ig-like_fold"/>
</dbReference>
<organism evidence="2 3">
    <name type="scientific">Dendroctonus ponderosae</name>
    <name type="common">Mountain pine beetle</name>
    <dbReference type="NCBI Taxonomy" id="77166"/>
    <lineage>
        <taxon>Eukaryota</taxon>
        <taxon>Metazoa</taxon>
        <taxon>Ecdysozoa</taxon>
        <taxon>Arthropoda</taxon>
        <taxon>Hexapoda</taxon>
        <taxon>Insecta</taxon>
        <taxon>Pterygota</taxon>
        <taxon>Neoptera</taxon>
        <taxon>Endopterygota</taxon>
        <taxon>Coleoptera</taxon>
        <taxon>Polyphaga</taxon>
        <taxon>Cucujiformia</taxon>
        <taxon>Curculionidae</taxon>
        <taxon>Scolytinae</taxon>
        <taxon>Dendroctonus</taxon>
    </lineage>
</organism>
<dbReference type="CDD" id="cd00096">
    <property type="entry name" value="Ig"/>
    <property type="match status" value="1"/>
</dbReference>
<dbReference type="AlphaFoldDB" id="A0AAR5P087"/>
<proteinExistence type="predicted"/>
<sequence>MDIYVSVFLALICSLPDVRSLRNVKALIPQAAKLHDSLIFRCEFDLEGEPLYTVKWYKGPMEFFRYVPNEDPKMQIFPVSNIQVDLSRSSLNEIVLLDVEQEATGRYKCEVSTDAPNFYTTASSAFLYVVDVPEEDPIMDINRDQSGHTNVIRANCTTPPSYPAMNVTWYINGIKVKETGRKSVSLDPLYAYSKNRRSPYMTISYLEKEIDENIFQSGAIKVQCISTLFNLYKSENVRYIDDVRPQPWPSSVIGSTAANTTGSLIVKTTWACIITMFALIFIQ</sequence>
<keyword evidence="3" id="KW-1185">Reference proteome</keyword>
<dbReference type="GeneID" id="109533651"/>
<evidence type="ECO:0000313" key="3">
    <source>
        <dbReference type="Proteomes" id="UP000019118"/>
    </source>
</evidence>